<feature type="non-terminal residue" evidence="1">
    <location>
        <position position="1"/>
    </location>
</feature>
<name>A0A8K0CLH7_IGNLU</name>
<evidence type="ECO:0000313" key="1">
    <source>
        <dbReference type="EMBL" id="KAF2886623.1"/>
    </source>
</evidence>
<gene>
    <name evidence="1" type="ORF">ILUMI_19550</name>
</gene>
<proteinExistence type="predicted"/>
<protein>
    <submittedName>
        <fullName evidence="1">Uncharacterized protein</fullName>
    </submittedName>
</protein>
<dbReference type="PANTHER" id="PTHR37162">
    <property type="entry name" value="HAT FAMILY DIMERISATION DOMAINCONTAINING PROTEIN-RELATED"/>
    <property type="match status" value="1"/>
</dbReference>
<dbReference type="EMBL" id="VTPC01087100">
    <property type="protein sequence ID" value="KAF2886623.1"/>
    <property type="molecule type" value="Genomic_DNA"/>
</dbReference>
<dbReference type="OrthoDB" id="7383979at2759"/>
<comment type="caution">
    <text evidence="1">The sequence shown here is derived from an EMBL/GenBank/DDBJ whole genome shotgun (WGS) entry which is preliminary data.</text>
</comment>
<reference evidence="1" key="1">
    <citation type="submission" date="2019-08" db="EMBL/GenBank/DDBJ databases">
        <title>The genome of the North American firefly Photinus pyralis.</title>
        <authorList>
            <consortium name="Photinus pyralis genome working group"/>
            <person name="Fallon T.R."/>
            <person name="Sander Lower S.E."/>
            <person name="Weng J.-K."/>
        </authorList>
    </citation>
    <scope>NUCLEOTIDE SEQUENCE</scope>
    <source>
        <strain evidence="1">TRF0915ILg1</strain>
        <tissue evidence="1">Whole body</tissue>
    </source>
</reference>
<dbReference type="PANTHER" id="PTHR37162:SF1">
    <property type="entry name" value="BED-TYPE DOMAIN-CONTAINING PROTEIN"/>
    <property type="match status" value="1"/>
</dbReference>
<organism evidence="1 2">
    <name type="scientific">Ignelater luminosus</name>
    <name type="common">Cucubano</name>
    <name type="synonym">Pyrophorus luminosus</name>
    <dbReference type="NCBI Taxonomy" id="2038154"/>
    <lineage>
        <taxon>Eukaryota</taxon>
        <taxon>Metazoa</taxon>
        <taxon>Ecdysozoa</taxon>
        <taxon>Arthropoda</taxon>
        <taxon>Hexapoda</taxon>
        <taxon>Insecta</taxon>
        <taxon>Pterygota</taxon>
        <taxon>Neoptera</taxon>
        <taxon>Endopterygota</taxon>
        <taxon>Coleoptera</taxon>
        <taxon>Polyphaga</taxon>
        <taxon>Elateriformia</taxon>
        <taxon>Elateroidea</taxon>
        <taxon>Elateridae</taxon>
        <taxon>Agrypninae</taxon>
        <taxon>Pyrophorini</taxon>
        <taxon>Ignelater</taxon>
    </lineage>
</organism>
<accession>A0A8K0CLH7</accession>
<keyword evidence="2" id="KW-1185">Reference proteome</keyword>
<dbReference type="AlphaFoldDB" id="A0A8K0CLH7"/>
<dbReference type="Proteomes" id="UP000801492">
    <property type="component" value="Unassembled WGS sequence"/>
</dbReference>
<sequence length="258" mass="29299">MLEGLTRRSSVQPQSVRELLYLVDIDGRLHEETNLHKINLEKSHSVSAITSYFANDKTIKIQNNAKVAELKRMAFVVEHNLPFLVIDRLPDLIRSACPDSKTAQEIKCSRTKTTAIRLLYDFFDEKRNEVTDCFFGLLEVTESTAEALFAAICNYLQEHNLNLEKLLGFAADNATSRRSSISSQQLNAAAKEFDIKQITLIRFIKKLKSESGTLSMGYAAPRQVFSSEQEDSLKKYLSQMASIVYGYSPKDVRRLAYE</sequence>
<evidence type="ECO:0000313" key="2">
    <source>
        <dbReference type="Proteomes" id="UP000801492"/>
    </source>
</evidence>